<feature type="coiled-coil region" evidence="7">
    <location>
        <begin position="584"/>
        <end position="611"/>
    </location>
</feature>
<dbReference type="PROSITE" id="PS51180">
    <property type="entry name" value="BRO1"/>
    <property type="match status" value="1"/>
</dbReference>
<gene>
    <name evidence="11" type="ORF">EDS130_LOCUS2256</name>
</gene>
<dbReference type="InterPro" id="IPR025304">
    <property type="entry name" value="ALIX_V_dom"/>
</dbReference>
<dbReference type="GO" id="GO:0004674">
    <property type="term" value="F:protein serine/threonine kinase activity"/>
    <property type="evidence" value="ECO:0007669"/>
    <property type="project" value="UniProtKB-KW"/>
</dbReference>
<evidence type="ECO:0000256" key="3">
    <source>
        <dbReference type="ARBA" id="ARBA00022741"/>
    </source>
</evidence>
<dbReference type="SUPFAM" id="SSF56112">
    <property type="entry name" value="Protein kinase-like (PK-like)"/>
    <property type="match status" value="1"/>
</dbReference>
<keyword evidence="7" id="KW-0175">Coiled coil</keyword>
<dbReference type="SMART" id="SM01041">
    <property type="entry name" value="BRO1"/>
    <property type="match status" value="1"/>
</dbReference>
<dbReference type="InterPro" id="IPR011009">
    <property type="entry name" value="Kinase-like_dom_sf"/>
</dbReference>
<evidence type="ECO:0000313" key="12">
    <source>
        <dbReference type="Proteomes" id="UP000663852"/>
    </source>
</evidence>
<dbReference type="InterPro" id="IPR017441">
    <property type="entry name" value="Protein_kinase_ATP_BS"/>
</dbReference>
<dbReference type="InterPro" id="IPR000719">
    <property type="entry name" value="Prot_kinase_dom"/>
</dbReference>
<feature type="binding site" evidence="6">
    <location>
        <position position="969"/>
    </location>
    <ligand>
        <name>ATP</name>
        <dbReference type="ChEBI" id="CHEBI:30616"/>
    </ligand>
</feature>
<accession>A0A813P8E1</accession>
<evidence type="ECO:0000256" key="7">
    <source>
        <dbReference type="SAM" id="Coils"/>
    </source>
</evidence>
<dbReference type="Pfam" id="PF03097">
    <property type="entry name" value="BRO1"/>
    <property type="match status" value="1"/>
</dbReference>
<dbReference type="InterPro" id="IPR004328">
    <property type="entry name" value="BRO1_dom"/>
</dbReference>
<evidence type="ECO:0008006" key="13">
    <source>
        <dbReference type="Google" id="ProtNLM"/>
    </source>
</evidence>
<keyword evidence="4" id="KW-0418">Kinase</keyword>
<keyword evidence="3 6" id="KW-0547">Nucleotide-binding</keyword>
<name>A0A813P8E1_ADIRI</name>
<dbReference type="EMBL" id="CAJNOJ010000005">
    <property type="protein sequence ID" value="CAF0750496.1"/>
    <property type="molecule type" value="Genomic_DNA"/>
</dbReference>
<feature type="compositionally biased region" description="Low complexity" evidence="8">
    <location>
        <begin position="759"/>
        <end position="780"/>
    </location>
</feature>
<dbReference type="InterPro" id="IPR038499">
    <property type="entry name" value="BRO1_sf"/>
</dbReference>
<dbReference type="Gene3D" id="1.20.120.560">
    <property type="entry name" value="alix/aip1 in complex with the ypdl late domain"/>
    <property type="match status" value="1"/>
</dbReference>
<dbReference type="PROSITE" id="PS50011">
    <property type="entry name" value="PROTEIN_KINASE_DOM"/>
    <property type="match status" value="1"/>
</dbReference>
<keyword evidence="5 6" id="KW-0067">ATP-binding</keyword>
<dbReference type="OrthoDB" id="2141925at2759"/>
<evidence type="ECO:0000259" key="9">
    <source>
        <dbReference type="PROSITE" id="PS50011"/>
    </source>
</evidence>
<evidence type="ECO:0000256" key="6">
    <source>
        <dbReference type="PROSITE-ProRule" id="PRU10141"/>
    </source>
</evidence>
<evidence type="ECO:0000256" key="8">
    <source>
        <dbReference type="SAM" id="MobiDB-lite"/>
    </source>
</evidence>
<dbReference type="GO" id="GO:0005524">
    <property type="term" value="F:ATP binding"/>
    <property type="evidence" value="ECO:0007669"/>
    <property type="project" value="UniProtKB-UniRule"/>
</dbReference>
<organism evidence="11 12">
    <name type="scientific">Adineta ricciae</name>
    <name type="common">Rotifer</name>
    <dbReference type="NCBI Taxonomy" id="249248"/>
    <lineage>
        <taxon>Eukaryota</taxon>
        <taxon>Metazoa</taxon>
        <taxon>Spiralia</taxon>
        <taxon>Gnathifera</taxon>
        <taxon>Rotifera</taxon>
        <taxon>Eurotatoria</taxon>
        <taxon>Bdelloidea</taxon>
        <taxon>Adinetida</taxon>
        <taxon>Adinetidae</taxon>
        <taxon>Adineta</taxon>
    </lineage>
</organism>
<comment type="caution">
    <text evidence="11">The sequence shown here is derived from an EMBL/GenBank/DDBJ whole genome shotgun (WGS) entry which is preliminary data.</text>
</comment>
<feature type="region of interest" description="Disordered" evidence="8">
    <location>
        <begin position="743"/>
        <end position="798"/>
    </location>
</feature>
<dbReference type="SMART" id="SM00220">
    <property type="entry name" value="S_TKc"/>
    <property type="match status" value="1"/>
</dbReference>
<feature type="domain" description="BRO1" evidence="10">
    <location>
        <begin position="35"/>
        <end position="424"/>
    </location>
</feature>
<proteinExistence type="predicted"/>
<evidence type="ECO:0000313" key="11">
    <source>
        <dbReference type="EMBL" id="CAF0750496.1"/>
    </source>
</evidence>
<dbReference type="GO" id="GO:0005768">
    <property type="term" value="C:endosome"/>
    <property type="evidence" value="ECO:0007669"/>
    <property type="project" value="TreeGrafter"/>
</dbReference>
<dbReference type="Gene3D" id="1.10.510.10">
    <property type="entry name" value="Transferase(Phosphotransferase) domain 1"/>
    <property type="match status" value="1"/>
</dbReference>
<keyword evidence="1" id="KW-0723">Serine/threonine-protein kinase</keyword>
<keyword evidence="2" id="KW-0808">Transferase</keyword>
<dbReference type="Pfam" id="PF00069">
    <property type="entry name" value="Pkinase"/>
    <property type="match status" value="1"/>
</dbReference>
<dbReference type="Proteomes" id="UP000663852">
    <property type="component" value="Unassembled WGS sequence"/>
</dbReference>
<protein>
    <recommendedName>
        <fullName evidence="13">Protein kinase domain-containing protein</fullName>
    </recommendedName>
</protein>
<dbReference type="Pfam" id="PF13949">
    <property type="entry name" value="ALIX_LYPXL_bnd"/>
    <property type="match status" value="1"/>
</dbReference>
<feature type="compositionally biased region" description="Pro residues" evidence="8">
    <location>
        <begin position="781"/>
        <end position="792"/>
    </location>
</feature>
<dbReference type="Gene3D" id="3.30.200.20">
    <property type="entry name" value="Phosphorylase Kinase, domain 1"/>
    <property type="match status" value="1"/>
</dbReference>
<feature type="domain" description="Protein kinase" evidence="9">
    <location>
        <begin position="939"/>
        <end position="1240"/>
    </location>
</feature>
<dbReference type="GO" id="GO:0000281">
    <property type="term" value="P:mitotic cytokinesis"/>
    <property type="evidence" value="ECO:0007669"/>
    <property type="project" value="TreeGrafter"/>
</dbReference>
<evidence type="ECO:0000256" key="2">
    <source>
        <dbReference type="ARBA" id="ARBA00022679"/>
    </source>
</evidence>
<dbReference type="PROSITE" id="PS00107">
    <property type="entry name" value="PROTEIN_KINASE_ATP"/>
    <property type="match status" value="1"/>
</dbReference>
<sequence length="1284" mass="144706">MNISIEKPSIDWNCFDWLRKKQSDISKTMATNPNQFLTVPSKKAFDVNVSTPIKNFIKATFGDKEDYSASVDGLNSLRAEALLRSNYKDDCSKLLRYYDQICAIEHKLPITENQIRIYFKWQDGFVSGGSLFGSKQKTNGSWKLAYEKACVLFNIGHAYSELALAQNLSIDDQMKTALRYFQLASGVFSFLKDYVNANSLSDLSVDFEPAVLASMSWLMLAQAAELIYMKSASLKDDIAAKVAAHAADCYKEAYTSSKTESAKKIIPENYVNIMFVKHLLFQSKTEYHAGNQAQADRKYGLKVARYEHAKDFADQAVSKCTIAAFTPVLRANQDEVNKALTAAKKDNDFVYHERVPDVKTLEVIIAQPIAKPLPVTFPITPDFRDLFASLVPIALNNALAAFSSKRAEIMNIEINRLREATNVLNSLLASLNLPAAIEDRGGREIPPSVAEKSNEIKRQGGINTLDKMVNELPESLQRNKEILDETNRMLDDEERGDTELRNQFKERWTRTVSSTLTVPLREEAKKYMDIIQNAINADRIVQEKYRMNRDCIVLLSKQTHELAGELPSATAAGALRDSFSVRELQRLMETVAAIKAEREVMESELKNTDSDGVRARLIAAFQQGSHNDENSIVVHEIESIYTPLRQQITESVSKQEQLVENIRRAHQQFQNEKQGNESSAMREEMLKNLARAYDAFQELLSNLKEGTKFYNDLTPLLLKFQNKVSDFVFARKTEKEDLMKDIQRGIVGGNQPTTTASTQQAGANPYAASAAPPYPQSQQPSAPPTGGPPPTTTPDGSSLPYPGAYMQPFFPMPPGYNPYNPFFNMTAPAYPMAGATQYPQQGYGVEKPQSAGVYECRCKHEKGVCIHFPSLPTEKNYSKHRKEKRITCAYSILLYASILLHFSVLSNPTEPDMATDNSAQTQWHTFQCDHQEFKIPVRYQNPTKIGQGAFGAVIRLTDTTTGRTVAIKKLINPFPEHPVYALRAYRELIVLLQLKYPDVHIAQLLDVFTPDQNLQEFQTFYLVMKDAGRSLSDYINEHQLTEAEIKKIIYSILRGLKLAHSAHIIHRDLKPSNIGIDPETLYITILDFGLARVASNEIQTGYVQTRWWRAPEVYTNWEKYDDKLDTWSIGCILGELIVRKPIVPGKDYVDHLKKILKLIGTPDETTLREICTPEVVAFILSLSSEPGEDFNTLFGYKYTEGNLQPVSGVSPHGVDLLRKLLSFDHRKRPTAAEALAHPFFDGCHLPTGEPTANIIVDQHQDATYPVETWKNIIWKIIQNANINT</sequence>
<evidence type="ECO:0000256" key="5">
    <source>
        <dbReference type="ARBA" id="ARBA00022840"/>
    </source>
</evidence>
<evidence type="ECO:0000256" key="1">
    <source>
        <dbReference type="ARBA" id="ARBA00022527"/>
    </source>
</evidence>
<dbReference type="FunFam" id="1.10.510.10:FF:000624">
    <property type="entry name" value="Mitogen-activated protein kinase"/>
    <property type="match status" value="1"/>
</dbReference>
<dbReference type="Gene3D" id="1.20.140.50">
    <property type="entry name" value="alix/aip1 like domains"/>
    <property type="match status" value="1"/>
</dbReference>
<dbReference type="PANTHER" id="PTHR23030">
    <property type="entry name" value="PCD6 INTERACTING PROTEIN-RELATED"/>
    <property type="match status" value="1"/>
</dbReference>
<feature type="coiled-coil region" evidence="7">
    <location>
        <begin position="652"/>
        <end position="706"/>
    </location>
</feature>
<evidence type="ECO:0000256" key="4">
    <source>
        <dbReference type="ARBA" id="ARBA00022777"/>
    </source>
</evidence>
<reference evidence="11" key="1">
    <citation type="submission" date="2021-02" db="EMBL/GenBank/DDBJ databases">
        <authorList>
            <person name="Nowell W R."/>
        </authorList>
    </citation>
    <scope>NUCLEOTIDE SEQUENCE</scope>
</reference>
<dbReference type="Gene3D" id="1.25.40.280">
    <property type="entry name" value="alix/aip1 like domains"/>
    <property type="match status" value="1"/>
</dbReference>
<evidence type="ECO:0000259" key="10">
    <source>
        <dbReference type="PROSITE" id="PS51180"/>
    </source>
</evidence>
<dbReference type="PANTHER" id="PTHR23030:SF39">
    <property type="entry name" value="PROGRAMMED CELL DEATH 6-INTERACTING PROTEIN"/>
    <property type="match status" value="1"/>
</dbReference>